<comment type="caution">
    <text evidence="4">The sequence shown here is derived from an EMBL/GenBank/DDBJ whole genome shotgun (WGS) entry which is preliminary data.</text>
</comment>
<dbReference type="InterPro" id="IPR026444">
    <property type="entry name" value="Secre_tail"/>
</dbReference>
<keyword evidence="1 2" id="KW-0732">Signal</keyword>
<reference evidence="4 5" key="1">
    <citation type="journal article" date="2010" name="Syst. Appl. Microbiol.">
        <title>Four new species of Chryseobacterium from the rhizosphere of coastal sand dune plants, Chryseobacterium elymi sp. nov., Chryseobacterium hagamense sp. nov., Chryseobacterium lathyri sp. nov. and Chryseobacterium rhizosphaerae sp. nov.</title>
        <authorList>
            <person name="Cho S.H."/>
            <person name="Lee K.S."/>
            <person name="Shin D.S."/>
            <person name="Han J.H."/>
            <person name="Park K.S."/>
            <person name="Lee C.H."/>
            <person name="Park K.H."/>
            <person name="Kim S.B."/>
        </authorList>
    </citation>
    <scope>NUCLEOTIDE SEQUENCE [LARGE SCALE GENOMIC DNA]</scope>
    <source>
        <strain evidence="4 5">KCTC 22547</strain>
    </source>
</reference>
<evidence type="ECO:0000313" key="4">
    <source>
        <dbReference type="EMBL" id="REC79054.1"/>
    </source>
</evidence>
<organism evidence="4 5">
    <name type="scientific">Chryseobacterium elymi</name>
    <dbReference type="NCBI Taxonomy" id="395936"/>
    <lineage>
        <taxon>Bacteria</taxon>
        <taxon>Pseudomonadati</taxon>
        <taxon>Bacteroidota</taxon>
        <taxon>Flavobacteriia</taxon>
        <taxon>Flavobacteriales</taxon>
        <taxon>Weeksellaceae</taxon>
        <taxon>Chryseobacterium group</taxon>
        <taxon>Chryseobacterium</taxon>
    </lineage>
</organism>
<proteinExistence type="predicted"/>
<evidence type="ECO:0000313" key="5">
    <source>
        <dbReference type="Proteomes" id="UP000257030"/>
    </source>
</evidence>
<accession>A0A3D9DM03</accession>
<name>A0A3D9DM03_9FLAO</name>
<dbReference type="NCBIfam" id="TIGR04183">
    <property type="entry name" value="Por_Secre_tail"/>
    <property type="match status" value="1"/>
</dbReference>
<protein>
    <recommendedName>
        <fullName evidence="3">Secretion system C-terminal sorting domain-containing protein</fullName>
    </recommendedName>
</protein>
<dbReference type="RefSeq" id="WP_116011413.1">
    <property type="nucleotide sequence ID" value="NZ_QNUH01000005.1"/>
</dbReference>
<keyword evidence="5" id="KW-1185">Reference proteome</keyword>
<sequence length="489" mass="54732">MKKIISAVIVLHFAYSHAQITLTKDLSFGNNGTVQLGTTDISSYHLSDYNAPTFQDDKLFVNQPIYDVSGSLVGRKFYRLNHNGSLDATFGTNGEFTVSTTNYNSNSFYADTNKFYLDSGEKYFSNGLQDTGFGNVNTPLANNDLSHYKIVLPDGKIIARNPQNIKKYLSTGAPDTTYGNNGVVALDPSLEFTLDNPGGLKYFDQNFLYEVVLDVDNLPTYIRKINITTGNLDLSYGQNGNSYFYGTLAPPIYSLGSSYMPQSNALFIHNTDSNTMSGVVATGQLTRTNAAGILDTSFGVSGVINYPSFHTFNGDDYIVTVNDPTLYENYIFILFFSFDNATGDQKFELMSYDYSGNPITINNNLHYIFQVFYNTNSFYKNLVLKVKDNYLYAFVENEISRYIISNATLSTSENKETKESLQFINPFQNELNFNSKEKIKSIEIYDETGRLVLEGKNSTLDTSALKRGIYMIKITTQSNKVVSKKGIKN</sequence>
<gene>
    <name evidence="4" type="ORF">DRF60_07090</name>
</gene>
<dbReference type="Pfam" id="PF18962">
    <property type="entry name" value="Por_Secre_tail"/>
    <property type="match status" value="1"/>
</dbReference>
<dbReference type="AlphaFoldDB" id="A0A3D9DM03"/>
<dbReference type="EMBL" id="QNUH01000005">
    <property type="protein sequence ID" value="REC79054.1"/>
    <property type="molecule type" value="Genomic_DNA"/>
</dbReference>
<dbReference type="OrthoDB" id="1238446at2"/>
<evidence type="ECO:0000256" key="2">
    <source>
        <dbReference type="SAM" id="SignalP"/>
    </source>
</evidence>
<dbReference type="Proteomes" id="UP000257030">
    <property type="component" value="Unassembled WGS sequence"/>
</dbReference>
<feature type="chain" id="PRO_5017672757" description="Secretion system C-terminal sorting domain-containing protein" evidence="2">
    <location>
        <begin position="19"/>
        <end position="489"/>
    </location>
</feature>
<evidence type="ECO:0000256" key="1">
    <source>
        <dbReference type="ARBA" id="ARBA00022729"/>
    </source>
</evidence>
<evidence type="ECO:0000259" key="3">
    <source>
        <dbReference type="Pfam" id="PF18962"/>
    </source>
</evidence>
<feature type="domain" description="Secretion system C-terminal sorting" evidence="3">
    <location>
        <begin position="425"/>
        <end position="485"/>
    </location>
</feature>
<feature type="signal peptide" evidence="2">
    <location>
        <begin position="1"/>
        <end position="18"/>
    </location>
</feature>